<sequence length="120" mass="13414">MSFTLAVWEGPRPADDAAAKATFDTLVAEFMGGRKTPPTMLVRRYVGELITRWPDLDPGADDDEDDIPWTDSLLINNASGPLFRFGMVFSRYREAADFAAERARVLGLVCFDPQDERLVT</sequence>
<gene>
    <name evidence="1" type="ORF">BS329_41510</name>
</gene>
<keyword evidence="2" id="KW-1185">Reference proteome</keyword>
<dbReference type="OrthoDB" id="3390084at2"/>
<evidence type="ECO:0000313" key="2">
    <source>
        <dbReference type="Proteomes" id="UP000187486"/>
    </source>
</evidence>
<dbReference type="RefSeq" id="WP_076169103.1">
    <property type="nucleotide sequence ID" value="NZ_JBEZVB010000198.1"/>
</dbReference>
<proteinExistence type="predicted"/>
<evidence type="ECO:0000313" key="1">
    <source>
        <dbReference type="EMBL" id="OLZ42807.1"/>
    </source>
</evidence>
<dbReference type="AlphaFoldDB" id="A0A1R0KD29"/>
<reference evidence="1 2" key="1">
    <citation type="submission" date="2016-01" db="EMBL/GenBank/DDBJ databases">
        <title>Amycolatopsis coloradensis genome sequencing and assembly.</title>
        <authorList>
            <person name="Mayilraj S."/>
        </authorList>
    </citation>
    <scope>NUCLEOTIDE SEQUENCE [LARGE SCALE GENOMIC DNA]</scope>
    <source>
        <strain evidence="1 2">DSM 44225</strain>
    </source>
</reference>
<comment type="caution">
    <text evidence="1">The sequence shown here is derived from an EMBL/GenBank/DDBJ whole genome shotgun (WGS) entry which is preliminary data.</text>
</comment>
<name>A0A1R0KD29_9PSEU</name>
<dbReference type="EMBL" id="MQUQ01000050">
    <property type="protein sequence ID" value="OLZ42807.1"/>
    <property type="molecule type" value="Genomic_DNA"/>
</dbReference>
<accession>A0A1R0KD29</accession>
<protein>
    <submittedName>
        <fullName evidence="1">Uncharacterized protein</fullName>
    </submittedName>
</protein>
<organism evidence="1 2">
    <name type="scientific">Amycolatopsis coloradensis</name>
    <dbReference type="NCBI Taxonomy" id="76021"/>
    <lineage>
        <taxon>Bacteria</taxon>
        <taxon>Bacillati</taxon>
        <taxon>Actinomycetota</taxon>
        <taxon>Actinomycetes</taxon>
        <taxon>Pseudonocardiales</taxon>
        <taxon>Pseudonocardiaceae</taxon>
        <taxon>Amycolatopsis</taxon>
    </lineage>
</organism>
<dbReference type="Proteomes" id="UP000187486">
    <property type="component" value="Unassembled WGS sequence"/>
</dbReference>